<gene>
    <name evidence="1" type="primary">potD</name>
    <name evidence="1" type="ordered locus">MfeM64YM_0944</name>
</gene>
<proteinExistence type="predicted"/>
<dbReference type="KEGG" id="mfm:MfeM64YM_0944"/>
<dbReference type="RefSeq" id="WP_013527145.1">
    <property type="nucleotide sequence ID" value="NC_014921.1"/>
</dbReference>
<dbReference type="Proteomes" id="UP000007473">
    <property type="component" value="Chromosome"/>
</dbReference>
<dbReference type="AlphaFoldDB" id="A0AB32XD29"/>
<dbReference type="InterPro" id="IPR000044">
    <property type="entry name" value="Uncharacterised_lipoprot_MG045"/>
</dbReference>
<dbReference type="EMBL" id="CP002458">
    <property type="protein sequence ID" value="ADV34939.1"/>
    <property type="molecule type" value="Genomic_DNA"/>
</dbReference>
<dbReference type="GO" id="GO:0016020">
    <property type="term" value="C:membrane"/>
    <property type="evidence" value="ECO:0007669"/>
    <property type="project" value="InterPro"/>
</dbReference>
<protein>
    <submittedName>
        <fullName evidence="1">Probable spermidine/putrescine/ABC transporter substrate binding protein</fullName>
    </submittedName>
</protein>
<dbReference type="PRINTS" id="PR00905">
    <property type="entry name" value="MG045FAMILY"/>
</dbReference>
<evidence type="ECO:0000313" key="1">
    <source>
        <dbReference type="EMBL" id="ADV34939.1"/>
    </source>
</evidence>
<dbReference type="Gene3D" id="3.40.190.10">
    <property type="entry name" value="Periplasmic binding protein-like II"/>
    <property type="match status" value="1"/>
</dbReference>
<name>A0AB32XD29_MYCFM</name>
<accession>A0AB32XD29</accession>
<organism evidence="1 2">
    <name type="scientific">Mycoplasmopsis fermentans (strain M64)</name>
    <name type="common">Mycoplasma fermentans</name>
    <dbReference type="NCBI Taxonomy" id="943945"/>
    <lineage>
        <taxon>Bacteria</taxon>
        <taxon>Bacillati</taxon>
        <taxon>Mycoplasmatota</taxon>
        <taxon>Mycoplasmoidales</taxon>
        <taxon>Metamycoplasmataceae</taxon>
        <taxon>Mycoplasmopsis</taxon>
    </lineage>
</organism>
<evidence type="ECO:0000313" key="2">
    <source>
        <dbReference type="Proteomes" id="UP000007473"/>
    </source>
</evidence>
<reference evidence="1 2" key="1">
    <citation type="journal article" date="2011" name="J. Bacteriol.">
        <title>Genome sequence of the repetitive-sequence-rich Mycoplasma fermentans strain M64.</title>
        <authorList>
            <person name="Shu H.W."/>
            <person name="Liu T.T."/>
            <person name="Chang H.Y."/>
            <person name="Liu Y.M."/>
            <person name="Wu K.M."/>
            <person name="Shu H.Y."/>
            <person name="Tsai S.F."/>
            <person name="Hsiao K.J."/>
            <person name="Hu W.S."/>
            <person name="Ng W.V."/>
        </authorList>
    </citation>
    <scope>NUCLEOTIDE SEQUENCE [LARGE SCALE GENOMIC DNA]</scope>
    <source>
        <strain evidence="1 2">M64</strain>
    </source>
</reference>
<sequence length="513" mass="59048">MNNNKPKNNKFKTLIKTKILTKTFGTSALAVVAAAALVGALSYKYSNKNNFKPSFYNYQSYIDPNTKAKINKNFNFKEFAEIQDFTKAILTNKAAAGIGNDSQAVQLIREGKLRKIDYAKMFGDPKFNDRNEVLKLLTDTVKNHLESYNKYLTKDKCINADGSQATEDRHLIDYFAPYFSQDMVVAYNPAKVLNLKKDDPEYQNKINAHQQAMQNHLINEIKNNKGEFRLIDILKTLKANKYEHWEATNAVRDNMIYGSAYVYDVNKGFVDDHATGKGTSKDKPNWYKEHIDHFVELFNHGIGYSVRDTKHINFNGDGQFLLNNLINPDSKTCAGLIYNGDAVDAYFSEDNYATVPQSTIRFLRPKVNLLLVDGLVISENTSDYFTDLIYKTVHKSFLGGVEKDKWINGPKWNSTTEEWNNIEGYESFTTFDFVGYTPAWKSQYEFVKNNYFVDDKYPQYIASLYGINKEQTIFDVDNTTPKMKYEVKHFPIEPESKQTMAEIKVYYDTKLKS</sequence>